<dbReference type="EMBL" id="LUUJ01000063">
    <property type="protein sequence ID" value="OAI17953.1"/>
    <property type="molecule type" value="Genomic_DNA"/>
</dbReference>
<comment type="caution">
    <text evidence="1">The sequence shown here is derived from an EMBL/GenBank/DDBJ whole genome shotgun (WGS) entry which is preliminary data.</text>
</comment>
<sequence>MAVLVTVPKVAIGNSGTTASQLDFIVSTSIDYGLTRVGGPVLYYDDNPDLSGVQELCIVGHGSPGKIESRSAQDMANKLTKGAKAVPDNFRRLIITSCYAGVLVGGKSGTAVIDVIAKALRNRGLKGIEISGAMGPSIKANELGNRFRVVSNTQKAGPIQNKMVLDKHLGVPNPDPTQGPLRYTGTTSDPKLAEQAAKMMAKISGEFYKEFVDELEQKRTLFDEEHAMRTVVS</sequence>
<proteinExistence type="predicted"/>
<dbReference type="InterPro" id="IPR038383">
    <property type="entry name" value="CPD_dom_sf"/>
</dbReference>
<organism evidence="1 2">
    <name type="scientific">Methylomonas koyamae</name>
    <dbReference type="NCBI Taxonomy" id="702114"/>
    <lineage>
        <taxon>Bacteria</taxon>
        <taxon>Pseudomonadati</taxon>
        <taxon>Pseudomonadota</taxon>
        <taxon>Gammaproteobacteria</taxon>
        <taxon>Methylococcales</taxon>
        <taxon>Methylococcaceae</taxon>
        <taxon>Methylomonas</taxon>
    </lineage>
</organism>
<name>A0A177NKL1_9GAMM</name>
<protein>
    <submittedName>
        <fullName evidence="1">Uncharacterized protein</fullName>
    </submittedName>
</protein>
<reference evidence="1 2" key="1">
    <citation type="submission" date="2016-03" db="EMBL/GenBank/DDBJ databases">
        <authorList>
            <person name="Ploux O."/>
        </authorList>
    </citation>
    <scope>NUCLEOTIDE SEQUENCE [LARGE SCALE GENOMIC DNA]</scope>
    <source>
        <strain evidence="1 2">R-45378</strain>
    </source>
</reference>
<dbReference type="Gene3D" id="3.40.50.11050">
    <property type="match status" value="1"/>
</dbReference>
<accession>A0A177NKL1</accession>
<evidence type="ECO:0000313" key="1">
    <source>
        <dbReference type="EMBL" id="OAI17953.1"/>
    </source>
</evidence>
<gene>
    <name evidence="1" type="ORF">A1507_00570</name>
</gene>
<dbReference type="AlphaFoldDB" id="A0A177NKL1"/>
<dbReference type="Proteomes" id="UP000077857">
    <property type="component" value="Unassembled WGS sequence"/>
</dbReference>
<evidence type="ECO:0000313" key="2">
    <source>
        <dbReference type="Proteomes" id="UP000077857"/>
    </source>
</evidence>
<dbReference type="RefSeq" id="WP_064040149.1">
    <property type="nucleotide sequence ID" value="NZ_LUUJ01000063.1"/>
</dbReference>